<dbReference type="AlphaFoldDB" id="A0A6B9L3N6"/>
<protein>
    <submittedName>
        <fullName evidence="2">Venom redulysin 10</fullName>
    </submittedName>
</protein>
<evidence type="ECO:0000256" key="1">
    <source>
        <dbReference type="SAM" id="SignalP"/>
    </source>
</evidence>
<reference evidence="2" key="1">
    <citation type="journal article" date="2019" name="Toxins">
        <title>Missiles of mass disruption: composition and glandular origin of venom used as a projectile defensive weapon by the assassin bug Platymeris rhadamanthus.</title>
        <authorList>
            <person name="Walker A.A."/>
            <person name="Robinson S.D."/>
            <person name="Undheim E.A.B."/>
            <person name="Jin J."/>
            <person name="Han X."/>
            <person name="Fry B.G."/>
            <person name="Vetter I."/>
            <person name="King G.F."/>
        </authorList>
    </citation>
    <scope>NUCLEOTIDE SEQUENCE</scope>
    <source>
        <tissue evidence="2">Venom glands</tissue>
    </source>
</reference>
<feature type="chain" id="PRO_5025384935" evidence="1">
    <location>
        <begin position="20"/>
        <end position="327"/>
    </location>
</feature>
<dbReference type="EMBL" id="MN208353">
    <property type="protein sequence ID" value="QHB21542.1"/>
    <property type="molecule type" value="mRNA"/>
</dbReference>
<keyword evidence="1" id="KW-0732">Signal</keyword>
<feature type="signal peptide" evidence="1">
    <location>
        <begin position="1"/>
        <end position="19"/>
    </location>
</feature>
<organism evidence="2">
    <name type="scientific">Platymeris rhadamanthus</name>
    <name type="common">Red spot assassin bug</name>
    <dbReference type="NCBI Taxonomy" id="1134088"/>
    <lineage>
        <taxon>Eukaryota</taxon>
        <taxon>Metazoa</taxon>
        <taxon>Ecdysozoa</taxon>
        <taxon>Arthropoda</taxon>
        <taxon>Hexapoda</taxon>
        <taxon>Insecta</taxon>
        <taxon>Pterygota</taxon>
        <taxon>Neoptera</taxon>
        <taxon>Paraneoptera</taxon>
        <taxon>Hemiptera</taxon>
        <taxon>Heteroptera</taxon>
        <taxon>Panheteroptera</taxon>
        <taxon>Cimicomorpha</taxon>
        <taxon>Reduviidae</taxon>
        <taxon>Platymeris</taxon>
    </lineage>
</organism>
<proteinExistence type="evidence at transcript level"/>
<evidence type="ECO:0000313" key="2">
    <source>
        <dbReference type="EMBL" id="QHB21542.1"/>
    </source>
</evidence>
<name>A0A6B9L3N6_PLARH</name>
<sequence length="327" mass="36154">MSKYWLLLLLLAAAHYVQSFPAEYEIDEEDYMSDEIEIDDFMSDELEIDNYMSDEFNEERGFNWGKVGSTLKKFGEKATTSIKKFGQQASSKLKTFGKVAGSGLKKFGKEAGSGLKKFGKKAELGLKKFGGQLAKGGKKFVKAMKKMKEPIKKLAKQGLEILKKFGVKIIPLHCEGKTCKSCIIFTIPAEISLCVQVTFLRTNKATYLIIALTKDDATLFEKRITMGDVSNCFKTNIDVIGDICLKGIEAHAESSEGQANVNFCLGVLAQKLGIGVKFCIVYANKQLSVKCEPTTFPGGLDENGDIVELDKNGEDVYELSADEFEVE</sequence>
<accession>A0A6B9L3N6</accession>